<dbReference type="PANTHER" id="PTHR36111:SF2">
    <property type="entry name" value="INNER MEMBRANE PROTEIN"/>
    <property type="match status" value="1"/>
</dbReference>
<keyword evidence="1" id="KW-1133">Transmembrane helix</keyword>
<dbReference type="EMBL" id="BJXB01000017">
    <property type="protein sequence ID" value="GEM48069.1"/>
    <property type="molecule type" value="Genomic_DNA"/>
</dbReference>
<dbReference type="AlphaFoldDB" id="A0A511N5D6"/>
<dbReference type="Proteomes" id="UP000321306">
    <property type="component" value="Unassembled WGS sequence"/>
</dbReference>
<feature type="transmembrane region" description="Helical" evidence="1">
    <location>
        <begin position="12"/>
        <end position="30"/>
    </location>
</feature>
<feature type="transmembrane region" description="Helical" evidence="1">
    <location>
        <begin position="109"/>
        <end position="131"/>
    </location>
</feature>
<dbReference type="OrthoDB" id="9797976at2"/>
<feature type="transmembrane region" description="Helical" evidence="1">
    <location>
        <begin position="198"/>
        <end position="218"/>
    </location>
</feature>
<dbReference type="InterPro" id="IPR007563">
    <property type="entry name" value="DUF554"/>
</dbReference>
<reference evidence="2 3" key="1">
    <citation type="submission" date="2019-07" db="EMBL/GenBank/DDBJ databases">
        <title>Whole genome shotgun sequence of Deinococcus cellulosilyticus NBRC 106333.</title>
        <authorList>
            <person name="Hosoyama A."/>
            <person name="Uohara A."/>
            <person name="Ohji S."/>
            <person name="Ichikawa N."/>
        </authorList>
    </citation>
    <scope>NUCLEOTIDE SEQUENCE [LARGE SCALE GENOMIC DNA]</scope>
    <source>
        <strain evidence="2 3">NBRC 106333</strain>
    </source>
</reference>
<dbReference type="RefSeq" id="WP_146886830.1">
    <property type="nucleotide sequence ID" value="NZ_BJXB01000017.1"/>
</dbReference>
<protein>
    <recommendedName>
        <fullName evidence="4">DUF554 domain-containing protein</fullName>
    </recommendedName>
</protein>
<gene>
    <name evidence="2" type="ORF">DC3_37040</name>
</gene>
<keyword evidence="1" id="KW-0812">Transmembrane</keyword>
<evidence type="ECO:0000256" key="1">
    <source>
        <dbReference type="SAM" id="Phobius"/>
    </source>
</evidence>
<comment type="caution">
    <text evidence="2">The sequence shown here is derived from an EMBL/GenBank/DDBJ whole genome shotgun (WGS) entry which is preliminary data.</text>
</comment>
<dbReference type="Pfam" id="PF04474">
    <property type="entry name" value="DUF554"/>
    <property type="match status" value="1"/>
</dbReference>
<keyword evidence="3" id="KW-1185">Reference proteome</keyword>
<feature type="transmembrane region" description="Helical" evidence="1">
    <location>
        <begin position="42"/>
        <end position="63"/>
    </location>
</feature>
<accession>A0A511N5D6</accession>
<feature type="transmembrane region" description="Helical" evidence="1">
    <location>
        <begin position="151"/>
        <end position="178"/>
    </location>
</feature>
<organism evidence="2 3">
    <name type="scientific">Deinococcus cellulosilyticus (strain DSM 18568 / NBRC 106333 / KACC 11606 / 5516J-15)</name>
    <dbReference type="NCBI Taxonomy" id="1223518"/>
    <lineage>
        <taxon>Bacteria</taxon>
        <taxon>Thermotogati</taxon>
        <taxon>Deinococcota</taxon>
        <taxon>Deinococci</taxon>
        <taxon>Deinococcales</taxon>
        <taxon>Deinococcaceae</taxon>
        <taxon>Deinococcus</taxon>
    </lineage>
</organism>
<feature type="transmembrane region" description="Helical" evidence="1">
    <location>
        <begin position="230"/>
        <end position="249"/>
    </location>
</feature>
<sequence>MDFFLKTSGTWINVVTVLLGTFLGVILGGRIPDRMNRTLMQVLAVTTLYIAIDMGGSLAGLSIGKLPGIIAALICLALGAVIGEVLQLEEHLGGLGETLKEKFKGKGRFTEGFVTASLLFCIGPMTIIGSIQNGLQLDPKTLILKATLDGIAAVALTGVYGMGVGFSAVVVLVVQGIFSLAAGGLASALPNPATDPGVLLITGTGGLMITGISFNLLFGSFDSANRVRVGSFLPALVLAPLLVWLMNLLK</sequence>
<name>A0A511N5D6_DEIC1</name>
<keyword evidence="1" id="KW-0472">Membrane</keyword>
<dbReference type="PANTHER" id="PTHR36111">
    <property type="entry name" value="INNER MEMBRANE PROTEIN-RELATED"/>
    <property type="match status" value="1"/>
</dbReference>
<evidence type="ECO:0008006" key="4">
    <source>
        <dbReference type="Google" id="ProtNLM"/>
    </source>
</evidence>
<evidence type="ECO:0000313" key="2">
    <source>
        <dbReference type="EMBL" id="GEM48069.1"/>
    </source>
</evidence>
<proteinExistence type="predicted"/>
<feature type="transmembrane region" description="Helical" evidence="1">
    <location>
        <begin position="69"/>
        <end position="88"/>
    </location>
</feature>
<evidence type="ECO:0000313" key="3">
    <source>
        <dbReference type="Proteomes" id="UP000321306"/>
    </source>
</evidence>